<dbReference type="InterPro" id="IPR006059">
    <property type="entry name" value="SBP"/>
</dbReference>
<evidence type="ECO:0000256" key="2">
    <source>
        <dbReference type="ARBA" id="ARBA00022448"/>
    </source>
</evidence>
<keyword evidence="3" id="KW-0732">Signal</keyword>
<organism evidence="5 6">
    <name type="scientific">Limnochorda pilosa</name>
    <dbReference type="NCBI Taxonomy" id="1555112"/>
    <lineage>
        <taxon>Bacteria</taxon>
        <taxon>Bacillati</taxon>
        <taxon>Bacillota</taxon>
        <taxon>Limnochordia</taxon>
        <taxon>Limnochordales</taxon>
        <taxon>Limnochordaceae</taxon>
        <taxon>Limnochorda</taxon>
    </lineage>
</organism>
<keyword evidence="4" id="KW-0812">Transmembrane</keyword>
<evidence type="ECO:0000313" key="5">
    <source>
        <dbReference type="EMBL" id="BAS27817.1"/>
    </source>
</evidence>
<comment type="similarity">
    <text evidence="1">Belongs to the bacterial solute-binding protein 1 family.</text>
</comment>
<dbReference type="AlphaFoldDB" id="A0A0K2SLD7"/>
<protein>
    <submittedName>
        <fullName evidence="5">Sugar ABC transporter substrate-binding protein</fullName>
    </submittedName>
</protein>
<evidence type="ECO:0000256" key="1">
    <source>
        <dbReference type="ARBA" id="ARBA00008520"/>
    </source>
</evidence>
<dbReference type="EMBL" id="AP014924">
    <property type="protein sequence ID" value="BAS27817.1"/>
    <property type="molecule type" value="Genomic_DNA"/>
</dbReference>
<dbReference type="Proteomes" id="UP000065807">
    <property type="component" value="Chromosome"/>
</dbReference>
<dbReference type="InterPro" id="IPR006311">
    <property type="entry name" value="TAT_signal"/>
</dbReference>
<feature type="transmembrane region" description="Helical" evidence="4">
    <location>
        <begin position="12"/>
        <end position="31"/>
    </location>
</feature>
<dbReference type="STRING" id="1555112.LIP_1976"/>
<dbReference type="Gene3D" id="3.40.190.10">
    <property type="entry name" value="Periplasmic binding protein-like II"/>
    <property type="match status" value="1"/>
</dbReference>
<dbReference type="KEGG" id="lpil:LIP_1976"/>
<name>A0A0K2SLD7_LIMPI</name>
<dbReference type="PANTHER" id="PTHR30061">
    <property type="entry name" value="MALTOSE-BINDING PERIPLASMIC PROTEIN"/>
    <property type="match status" value="1"/>
</dbReference>
<keyword evidence="6" id="KW-1185">Reference proteome</keyword>
<gene>
    <name evidence="5" type="ORF">LIP_1976</name>
</gene>
<reference evidence="6" key="2">
    <citation type="journal article" date="2016" name="Int. J. Syst. Evol. Microbiol.">
        <title>Complete genome sequence and cell structure of Limnochorda pilosa, a Gram-negative spore-former within the phylum Firmicutes.</title>
        <authorList>
            <person name="Watanabe M."/>
            <person name="Kojima H."/>
            <person name="Fukui M."/>
        </authorList>
    </citation>
    <scope>NUCLEOTIDE SEQUENCE [LARGE SCALE GENOMIC DNA]</scope>
    <source>
        <strain evidence="6">HC45</strain>
    </source>
</reference>
<dbReference type="GO" id="GO:0015768">
    <property type="term" value="P:maltose transport"/>
    <property type="evidence" value="ECO:0007669"/>
    <property type="project" value="TreeGrafter"/>
</dbReference>
<evidence type="ECO:0000256" key="4">
    <source>
        <dbReference type="SAM" id="Phobius"/>
    </source>
</evidence>
<dbReference type="GO" id="GO:1901982">
    <property type="term" value="F:maltose binding"/>
    <property type="evidence" value="ECO:0007669"/>
    <property type="project" value="TreeGrafter"/>
</dbReference>
<keyword evidence="4" id="KW-0472">Membrane</keyword>
<dbReference type="PANTHER" id="PTHR30061:SF50">
    <property type="entry name" value="MALTOSE_MALTODEXTRIN-BINDING PERIPLASMIC PROTEIN"/>
    <property type="match status" value="1"/>
</dbReference>
<dbReference type="GO" id="GO:0042956">
    <property type="term" value="P:maltodextrin transmembrane transport"/>
    <property type="evidence" value="ECO:0007669"/>
    <property type="project" value="TreeGrafter"/>
</dbReference>
<keyword evidence="4" id="KW-1133">Transmembrane helix</keyword>
<dbReference type="Pfam" id="PF13416">
    <property type="entry name" value="SBP_bac_8"/>
    <property type="match status" value="1"/>
</dbReference>
<proteinExistence type="inferred from homology"/>
<dbReference type="PROSITE" id="PS51318">
    <property type="entry name" value="TAT"/>
    <property type="match status" value="1"/>
</dbReference>
<accession>A0A0K2SLD7</accession>
<reference evidence="6" key="1">
    <citation type="submission" date="2015-07" db="EMBL/GenBank/DDBJ databases">
        <title>Complete genome sequence and phylogenetic analysis of Limnochorda pilosa.</title>
        <authorList>
            <person name="Watanabe M."/>
            <person name="Kojima H."/>
            <person name="Fukui M."/>
        </authorList>
    </citation>
    <scope>NUCLEOTIDE SEQUENCE [LARGE SCALE GENOMIC DNA]</scope>
    <source>
        <strain evidence="6">HC45</strain>
    </source>
</reference>
<dbReference type="SUPFAM" id="SSF53850">
    <property type="entry name" value="Periplasmic binding protein-like II"/>
    <property type="match status" value="1"/>
</dbReference>
<dbReference type="OrthoDB" id="2507686at2"/>
<sequence length="468" mass="51643">MNRDPDVTRRTVLKWAGSGALAVAAAPYVFVPRVRAQGRQTLRIIQWSHFVPAYDVWFDQYAQEWGKQNNVQVTVDHIAFSDLVPRANAEVAAQEGHDLFMFISPPAAFEPHVLDMADVVQEVERRHGPILDLAKRSTYNPVTEKWFGFSDNYVPDPGDYLKSIWSGIGMPDGPKTWEDLLNGGKAIRQKYPQVQIPVGIGLSQDIDSNMASRALLWSYGASVQDENERVVLNSDATLQAVEFMATLYREAMSPAVLSWNASSNNQAFNASQTAYIVNSISAYRTAQDNGLPVADDTFFVEPLKGPTGLQWASEHVMGAYFIWQFAKSPDLAKKFLVDLVDNYRDAVMASKLYNFPSFPGSVAEKGVPLAERQAAGQEWMVQVTGNDPFGSNPPNKLAALKNALQWSTNVGHPGPANPAIGEVFDSFVLPDMFAKVATGALTAKEAVAEAEARVKEIFARWRERGLVA</sequence>
<dbReference type="GO" id="GO:0055052">
    <property type="term" value="C:ATP-binding cassette (ABC) transporter complex, substrate-binding subunit-containing"/>
    <property type="evidence" value="ECO:0007669"/>
    <property type="project" value="TreeGrafter"/>
</dbReference>
<keyword evidence="2" id="KW-0813">Transport</keyword>
<evidence type="ECO:0000313" key="6">
    <source>
        <dbReference type="Proteomes" id="UP000065807"/>
    </source>
</evidence>
<evidence type="ECO:0000256" key="3">
    <source>
        <dbReference type="ARBA" id="ARBA00022729"/>
    </source>
</evidence>